<gene>
    <name evidence="3" type="ORF">R3P38DRAFT_1795804</name>
</gene>
<keyword evidence="1" id="KW-0479">Metal-binding</keyword>
<dbReference type="Gene3D" id="3.30.50.10">
    <property type="entry name" value="Erythroid Transcription Factor GATA-1, subunit A"/>
    <property type="match status" value="1"/>
</dbReference>
<dbReference type="AlphaFoldDB" id="A0AAW0A5G8"/>
<protein>
    <recommendedName>
        <fullName evidence="2">GATA-type domain-containing protein</fullName>
    </recommendedName>
</protein>
<dbReference type="GO" id="GO:0008270">
    <property type="term" value="F:zinc ion binding"/>
    <property type="evidence" value="ECO:0007669"/>
    <property type="project" value="UniProtKB-KW"/>
</dbReference>
<keyword evidence="4" id="KW-1185">Reference proteome</keyword>
<organism evidence="3 4">
    <name type="scientific">Favolaschia claudopus</name>
    <dbReference type="NCBI Taxonomy" id="2862362"/>
    <lineage>
        <taxon>Eukaryota</taxon>
        <taxon>Fungi</taxon>
        <taxon>Dikarya</taxon>
        <taxon>Basidiomycota</taxon>
        <taxon>Agaricomycotina</taxon>
        <taxon>Agaricomycetes</taxon>
        <taxon>Agaricomycetidae</taxon>
        <taxon>Agaricales</taxon>
        <taxon>Marasmiineae</taxon>
        <taxon>Mycenaceae</taxon>
        <taxon>Favolaschia</taxon>
    </lineage>
</organism>
<reference evidence="3 4" key="1">
    <citation type="journal article" date="2024" name="J Genomics">
        <title>Draft genome sequencing and assembly of Favolaschia claudopus CIRM-BRFM 2984 isolated from oak limbs.</title>
        <authorList>
            <person name="Navarro D."/>
            <person name="Drula E."/>
            <person name="Chaduli D."/>
            <person name="Cazenave R."/>
            <person name="Ahrendt S."/>
            <person name="Wang J."/>
            <person name="Lipzen A."/>
            <person name="Daum C."/>
            <person name="Barry K."/>
            <person name="Grigoriev I.V."/>
            <person name="Favel A."/>
            <person name="Rosso M.N."/>
            <person name="Martin F."/>
        </authorList>
    </citation>
    <scope>NUCLEOTIDE SEQUENCE [LARGE SCALE GENOMIC DNA]</scope>
    <source>
        <strain evidence="3 4">CIRM-BRFM 2984</strain>
    </source>
</reference>
<evidence type="ECO:0000313" key="4">
    <source>
        <dbReference type="Proteomes" id="UP001362999"/>
    </source>
</evidence>
<accession>A0AAW0A5G8</accession>
<dbReference type="PROSITE" id="PS50114">
    <property type="entry name" value="GATA_ZN_FINGER_2"/>
    <property type="match status" value="1"/>
</dbReference>
<dbReference type="GO" id="GO:0043565">
    <property type="term" value="F:sequence-specific DNA binding"/>
    <property type="evidence" value="ECO:0007669"/>
    <property type="project" value="InterPro"/>
</dbReference>
<sequence length="93" mass="10277">MPPRQDKRCSNCLTEHSPGWRRSAVTKQSLCNKCGLHERIHRCPRPVTPQPVSTIVDDLWAKSVPWSGGLNALTGATISDYSGFGPRTCIKES</sequence>
<keyword evidence="1" id="KW-0863">Zinc-finger</keyword>
<name>A0AAW0A5G8_9AGAR</name>
<evidence type="ECO:0000313" key="3">
    <source>
        <dbReference type="EMBL" id="KAK7001444.1"/>
    </source>
</evidence>
<comment type="caution">
    <text evidence="3">The sequence shown here is derived from an EMBL/GenBank/DDBJ whole genome shotgun (WGS) entry which is preliminary data.</text>
</comment>
<dbReference type="EMBL" id="JAWWNJ010000083">
    <property type="protein sequence ID" value="KAK7001444.1"/>
    <property type="molecule type" value="Genomic_DNA"/>
</dbReference>
<dbReference type="SMART" id="SM00401">
    <property type="entry name" value="ZnF_GATA"/>
    <property type="match status" value="1"/>
</dbReference>
<proteinExistence type="predicted"/>
<feature type="domain" description="GATA-type" evidence="2">
    <location>
        <begin position="3"/>
        <end position="48"/>
    </location>
</feature>
<dbReference type="GO" id="GO:0006355">
    <property type="term" value="P:regulation of DNA-templated transcription"/>
    <property type="evidence" value="ECO:0007669"/>
    <property type="project" value="InterPro"/>
</dbReference>
<dbReference type="CDD" id="cd00202">
    <property type="entry name" value="ZnF_GATA"/>
    <property type="match status" value="1"/>
</dbReference>
<dbReference type="InterPro" id="IPR013088">
    <property type="entry name" value="Znf_NHR/GATA"/>
</dbReference>
<dbReference type="Pfam" id="PF00320">
    <property type="entry name" value="GATA"/>
    <property type="match status" value="1"/>
</dbReference>
<keyword evidence="1" id="KW-0862">Zinc</keyword>
<dbReference type="Proteomes" id="UP001362999">
    <property type="component" value="Unassembled WGS sequence"/>
</dbReference>
<dbReference type="InterPro" id="IPR000679">
    <property type="entry name" value="Znf_GATA"/>
</dbReference>
<evidence type="ECO:0000256" key="1">
    <source>
        <dbReference type="PROSITE-ProRule" id="PRU00094"/>
    </source>
</evidence>
<evidence type="ECO:0000259" key="2">
    <source>
        <dbReference type="PROSITE" id="PS50114"/>
    </source>
</evidence>
<dbReference type="SUPFAM" id="SSF57716">
    <property type="entry name" value="Glucocorticoid receptor-like (DNA-binding domain)"/>
    <property type="match status" value="1"/>
</dbReference>